<sequence length="481" mass="53552">MKILFYFVTLIVLVNTKEKLSGLEQYFQDPRFWQFVEKRLDSKNEVKSKVPNVPDESPSKPKDQYDPINTHSESDNSEENVQSDKHQADLMEDTLGNLCQYRPNASLIIRSKASINNGAFFLKSFNKKTREECVNACCYTQGCNLIVYENKAEHNCYLFNCGTPSKCLFAEHANYTSMFFPNHAAPSSSSTGHQQQHENELEGLNSKETPKPTTNAPRKNVPLYGRCDIDWNEECSDRNAECRDGICKCSYGYHAKYGICRVDCPDSAFECENKGQGFNVPECISKDHVCDGQPQCADGSDEETCAPPPSDYKDSMVDEEGKNVPYDTTPKPTQRPSPRPRPTTPAKTTLAPDSSANKDKDPDQKTSIKEKDPDLQTADNKPAQPSPKTDKTLTPSIKNSTAQNVPDSSGLGGEVVESHVVVESPTDSHQGPIVALGLGLGITVILLFFVGCRLRNVKRRIRKGRALHSNEADYLINGMYL</sequence>
<feature type="disulfide bond" evidence="8">
    <location>
        <begin position="290"/>
        <end position="305"/>
    </location>
</feature>
<dbReference type="Gene3D" id="4.10.400.10">
    <property type="entry name" value="Low-density Lipoprotein Receptor"/>
    <property type="match status" value="1"/>
</dbReference>
<evidence type="ECO:0000256" key="2">
    <source>
        <dbReference type="ARBA" id="ARBA00022692"/>
    </source>
</evidence>
<keyword evidence="2 10" id="KW-0812">Transmembrane</keyword>
<dbReference type="InterPro" id="IPR013980">
    <property type="entry name" value="MANSC_dom"/>
</dbReference>
<evidence type="ECO:0000256" key="10">
    <source>
        <dbReference type="SAM" id="Phobius"/>
    </source>
</evidence>
<feature type="domain" description="Apple" evidence="12">
    <location>
        <begin position="99"/>
        <end position="184"/>
    </location>
</feature>
<evidence type="ECO:0000256" key="5">
    <source>
        <dbReference type="ARBA" id="ARBA00023136"/>
    </source>
</evidence>
<evidence type="ECO:0000256" key="7">
    <source>
        <dbReference type="ARBA" id="ARBA00023180"/>
    </source>
</evidence>
<dbReference type="SMART" id="SM00192">
    <property type="entry name" value="LDLa"/>
    <property type="match status" value="1"/>
</dbReference>
<feature type="signal peptide" evidence="11">
    <location>
        <begin position="1"/>
        <end position="16"/>
    </location>
</feature>
<organism evidence="14 15">
    <name type="scientific">Magallana gigas</name>
    <name type="common">Pacific oyster</name>
    <name type="synonym">Crassostrea gigas</name>
    <dbReference type="NCBI Taxonomy" id="29159"/>
    <lineage>
        <taxon>Eukaryota</taxon>
        <taxon>Metazoa</taxon>
        <taxon>Spiralia</taxon>
        <taxon>Lophotrochozoa</taxon>
        <taxon>Mollusca</taxon>
        <taxon>Bivalvia</taxon>
        <taxon>Autobranchia</taxon>
        <taxon>Pteriomorphia</taxon>
        <taxon>Ostreida</taxon>
        <taxon>Ostreoidea</taxon>
        <taxon>Ostreidae</taxon>
        <taxon>Magallana</taxon>
    </lineage>
</organism>
<evidence type="ECO:0000256" key="1">
    <source>
        <dbReference type="ARBA" id="ARBA00004479"/>
    </source>
</evidence>
<keyword evidence="6 8" id="KW-1015">Disulfide bond</keyword>
<feature type="compositionally biased region" description="Basic and acidic residues" evidence="9">
    <location>
        <begin position="311"/>
        <end position="322"/>
    </location>
</feature>
<dbReference type="Pfam" id="PF00057">
    <property type="entry name" value="Ldl_recept_a"/>
    <property type="match status" value="1"/>
</dbReference>
<feature type="region of interest" description="Disordered" evidence="9">
    <location>
        <begin position="186"/>
        <end position="217"/>
    </location>
</feature>
<proteinExistence type="predicted"/>
<dbReference type="PANTHER" id="PTHR46876:SF1">
    <property type="entry name" value="LOW-DENSITY LIPOPROTEIN RECEPTOR-RELATED PROTEIN 11"/>
    <property type="match status" value="1"/>
</dbReference>
<dbReference type="CDD" id="cd00112">
    <property type="entry name" value="LDLa"/>
    <property type="match status" value="1"/>
</dbReference>
<evidence type="ECO:0000256" key="8">
    <source>
        <dbReference type="PROSITE-ProRule" id="PRU00124"/>
    </source>
</evidence>
<evidence type="ECO:0008006" key="16">
    <source>
        <dbReference type="Google" id="ProtNLM"/>
    </source>
</evidence>
<evidence type="ECO:0000256" key="4">
    <source>
        <dbReference type="ARBA" id="ARBA00022989"/>
    </source>
</evidence>
<evidence type="ECO:0000259" key="13">
    <source>
        <dbReference type="PROSITE" id="PS50986"/>
    </source>
</evidence>
<dbReference type="EnsemblMetazoa" id="G12894.2">
    <property type="protein sequence ID" value="G12894.2:cds"/>
    <property type="gene ID" value="G12894"/>
</dbReference>
<dbReference type="Proteomes" id="UP000005408">
    <property type="component" value="Unassembled WGS sequence"/>
</dbReference>
<keyword evidence="5 10" id="KW-0472">Membrane</keyword>
<reference evidence="14" key="1">
    <citation type="submission" date="2022-08" db="UniProtKB">
        <authorList>
            <consortium name="EnsemblMetazoa"/>
        </authorList>
    </citation>
    <scope>IDENTIFICATION</scope>
    <source>
        <strain evidence="14">05x7-T-G4-1.051#20</strain>
    </source>
</reference>
<protein>
    <recommendedName>
        <fullName evidence="16">MANSC domain-containing protein</fullName>
    </recommendedName>
</protein>
<dbReference type="InterPro" id="IPR002172">
    <property type="entry name" value="LDrepeatLR_classA_rpt"/>
</dbReference>
<dbReference type="Pfam" id="PF07502">
    <property type="entry name" value="MANEC"/>
    <property type="match status" value="1"/>
</dbReference>
<dbReference type="InterPro" id="IPR006149">
    <property type="entry name" value="EB_dom"/>
</dbReference>
<dbReference type="PANTHER" id="PTHR46876">
    <property type="entry name" value="LOW-DENSITY LIPOPROTEIN RECEPTOR-RELATED PROTEIN 11"/>
    <property type="match status" value="1"/>
</dbReference>
<dbReference type="PROSITE" id="PS50986">
    <property type="entry name" value="MANSC"/>
    <property type="match status" value="1"/>
</dbReference>
<feature type="domain" description="MANSC" evidence="13">
    <location>
        <begin position="103"/>
        <end position="178"/>
    </location>
</feature>
<dbReference type="Pfam" id="PF01683">
    <property type="entry name" value="EB"/>
    <property type="match status" value="1"/>
</dbReference>
<feature type="compositionally biased region" description="Polar residues" evidence="9">
    <location>
        <begin position="392"/>
        <end position="407"/>
    </location>
</feature>
<dbReference type="SUPFAM" id="SSF57424">
    <property type="entry name" value="LDL receptor-like module"/>
    <property type="match status" value="1"/>
</dbReference>
<keyword evidence="3 11" id="KW-0732">Signal</keyword>
<feature type="chain" id="PRO_5036467134" description="MANSC domain-containing protein" evidence="11">
    <location>
        <begin position="17"/>
        <end position="481"/>
    </location>
</feature>
<comment type="subcellular location">
    <subcellularLocation>
        <location evidence="1">Membrane</location>
        <topology evidence="1">Single-pass type I membrane protein</topology>
    </subcellularLocation>
</comment>
<dbReference type="InterPro" id="IPR036055">
    <property type="entry name" value="LDL_receptor-like_sf"/>
</dbReference>
<evidence type="ECO:0000259" key="12">
    <source>
        <dbReference type="PROSITE" id="PS50948"/>
    </source>
</evidence>
<name>A0A8W8I6Z9_MAGGI</name>
<dbReference type="AlphaFoldDB" id="A0A8W8I6Z9"/>
<dbReference type="SMART" id="SM00765">
    <property type="entry name" value="MANEC"/>
    <property type="match status" value="1"/>
</dbReference>
<evidence type="ECO:0000313" key="15">
    <source>
        <dbReference type="Proteomes" id="UP000005408"/>
    </source>
</evidence>
<dbReference type="GO" id="GO:0016020">
    <property type="term" value="C:membrane"/>
    <property type="evidence" value="ECO:0007669"/>
    <property type="project" value="UniProtKB-SubCell"/>
</dbReference>
<feature type="region of interest" description="Disordered" evidence="9">
    <location>
        <begin position="296"/>
        <end position="412"/>
    </location>
</feature>
<evidence type="ECO:0000256" key="6">
    <source>
        <dbReference type="ARBA" id="ARBA00023157"/>
    </source>
</evidence>
<dbReference type="InterPro" id="IPR003609">
    <property type="entry name" value="Pan_app"/>
</dbReference>
<feature type="transmembrane region" description="Helical" evidence="10">
    <location>
        <begin position="433"/>
        <end position="454"/>
    </location>
</feature>
<keyword evidence="15" id="KW-1185">Reference proteome</keyword>
<dbReference type="PROSITE" id="PS50068">
    <property type="entry name" value="LDLRA_2"/>
    <property type="match status" value="1"/>
</dbReference>
<keyword evidence="7" id="KW-0325">Glycoprotein</keyword>
<evidence type="ECO:0000256" key="9">
    <source>
        <dbReference type="SAM" id="MobiDB-lite"/>
    </source>
</evidence>
<dbReference type="PROSITE" id="PS01209">
    <property type="entry name" value="LDLRA_1"/>
    <property type="match status" value="1"/>
</dbReference>
<dbReference type="PROSITE" id="PS50948">
    <property type="entry name" value="PAN"/>
    <property type="match status" value="1"/>
</dbReference>
<comment type="caution">
    <text evidence="8">Lacks conserved residue(s) required for the propagation of feature annotation.</text>
</comment>
<dbReference type="InterPro" id="IPR023415">
    <property type="entry name" value="LDLR_class-A_CS"/>
</dbReference>
<feature type="region of interest" description="Disordered" evidence="9">
    <location>
        <begin position="46"/>
        <end position="85"/>
    </location>
</feature>
<feature type="compositionally biased region" description="Basic and acidic residues" evidence="9">
    <location>
        <begin position="356"/>
        <end position="374"/>
    </location>
</feature>
<accession>A0A8W8I6Z9</accession>
<evidence type="ECO:0000256" key="11">
    <source>
        <dbReference type="SAM" id="SignalP"/>
    </source>
</evidence>
<feature type="compositionally biased region" description="Pro residues" evidence="9">
    <location>
        <begin position="333"/>
        <end position="343"/>
    </location>
</feature>
<keyword evidence="4 10" id="KW-1133">Transmembrane helix</keyword>
<evidence type="ECO:0000256" key="3">
    <source>
        <dbReference type="ARBA" id="ARBA00022729"/>
    </source>
</evidence>
<dbReference type="InterPro" id="IPR011106">
    <property type="entry name" value="MANSC_N"/>
</dbReference>
<evidence type="ECO:0000313" key="14">
    <source>
        <dbReference type="EnsemblMetazoa" id="G12894.2:cds"/>
    </source>
</evidence>